<feature type="transmembrane region" description="Helical" evidence="9">
    <location>
        <begin position="221"/>
        <end position="241"/>
    </location>
</feature>
<gene>
    <name evidence="11" type="ORF">H1P_2600007</name>
</gene>
<feature type="transmembrane region" description="Helical" evidence="9">
    <location>
        <begin position="448"/>
        <end position="466"/>
    </location>
</feature>
<comment type="subcellular location">
    <subcellularLocation>
        <location evidence="1">Cell membrane</location>
        <topology evidence="1">Multi-pass membrane protein</topology>
    </subcellularLocation>
    <subcellularLocation>
        <location evidence="8">Membrane</location>
        <topology evidence="8">Multi-pass membrane protein</topology>
    </subcellularLocation>
</comment>
<dbReference type="InterPro" id="IPR050586">
    <property type="entry name" value="CPA3_Na-H_Antiporter_D"/>
</dbReference>
<dbReference type="NCBIfam" id="NF005564">
    <property type="entry name" value="PRK07234.1-4"/>
    <property type="match status" value="1"/>
</dbReference>
<evidence type="ECO:0000256" key="2">
    <source>
        <dbReference type="ARBA" id="ARBA00005346"/>
    </source>
</evidence>
<dbReference type="AlphaFoldDB" id="A0A563VSI8"/>
<evidence type="ECO:0000256" key="9">
    <source>
        <dbReference type="SAM" id="Phobius"/>
    </source>
</evidence>
<protein>
    <submittedName>
        <fullName evidence="11">NADH/Ubiquinone/plastoquinone (Complex I)</fullName>
    </submittedName>
</protein>
<feature type="transmembrane region" description="Helical" evidence="9">
    <location>
        <begin position="329"/>
        <end position="350"/>
    </location>
</feature>
<dbReference type="GO" id="GO:0005886">
    <property type="term" value="C:plasma membrane"/>
    <property type="evidence" value="ECO:0007669"/>
    <property type="project" value="UniProtKB-SubCell"/>
</dbReference>
<keyword evidence="4 8" id="KW-0812">Transmembrane</keyword>
<dbReference type="Proteomes" id="UP000320055">
    <property type="component" value="Unassembled WGS sequence"/>
</dbReference>
<feature type="transmembrane region" description="Helical" evidence="9">
    <location>
        <begin position="247"/>
        <end position="265"/>
    </location>
</feature>
<feature type="transmembrane region" description="Helical" evidence="9">
    <location>
        <begin position="272"/>
        <end position="294"/>
    </location>
</feature>
<sequence length="504" mass="55713">MTNITIVWLALPFFIGFVIYLLPKLARWLALGIALVSAAYAVQLFLDSSPLNIQLLDNFGVTLIADRLSGYFILTNAVVTSAVVFYCWDSGKTAFFYMQIILLHGSVNSAFVCADFITLYVALEVISIAAFLLIAYPRTNRSIWVGLRYLFVSNTAMLFYLMGALLVYQAHHSFHYEGLRGSPPEAVALIFLGLLAKGGIFVSGFWLPLTHSESQSPVSAMLSGVVVKAGVFPLVRCALMLEEIDPIVRFFGVSTALLGVCYAVFEKDTKRMLAFHTISQLGFVLAAPAVGGFYALTHGLVKSALFLTAGILPSRNFKELQHQPLDGQIWLALAIASFSISGFPLLSGFGAKILTSKNLLPWHVISMNIAAVGTGVSFAKFIFLPHDKLSWNRDRVANADGETREQEDGRKKLQPGFWWAIFTLLGGLVVANIFYYEAYTLTNIIKPLVTIAVGWLSYLVIFKKAVLKLPNQTEKFDHLIGVMSLMLILLFWTIWTRTQGYALA</sequence>
<feature type="transmembrane region" description="Helical" evidence="9">
    <location>
        <begin position="188"/>
        <end position="209"/>
    </location>
</feature>
<evidence type="ECO:0000256" key="8">
    <source>
        <dbReference type="RuleBase" id="RU000320"/>
    </source>
</evidence>
<keyword evidence="5 9" id="KW-1133">Transmembrane helix</keyword>
<feature type="transmembrane region" description="Helical" evidence="9">
    <location>
        <begin position="149"/>
        <end position="168"/>
    </location>
</feature>
<evidence type="ECO:0000256" key="4">
    <source>
        <dbReference type="ARBA" id="ARBA00022692"/>
    </source>
</evidence>
<feature type="transmembrane region" description="Helical" evidence="9">
    <location>
        <begin position="117"/>
        <end position="137"/>
    </location>
</feature>
<dbReference type="PANTHER" id="PTHR42703:SF1">
    <property type="entry name" value="NA(+)_H(+) ANTIPORTER SUBUNIT D1"/>
    <property type="match status" value="1"/>
</dbReference>
<name>A0A563VSI8_9CYAN</name>
<dbReference type="RefSeq" id="WP_144872955.1">
    <property type="nucleotide sequence ID" value="NZ_LR214003.1"/>
</dbReference>
<keyword evidence="6 9" id="KW-0472">Membrane</keyword>
<keyword evidence="11" id="KW-0830">Ubiquinone</keyword>
<keyword evidence="3" id="KW-1003">Cell membrane</keyword>
<evidence type="ECO:0000256" key="3">
    <source>
        <dbReference type="ARBA" id="ARBA00022475"/>
    </source>
</evidence>
<dbReference type="OrthoDB" id="9811798at2"/>
<reference evidence="11 12" key="1">
    <citation type="submission" date="2019-01" db="EMBL/GenBank/DDBJ databases">
        <authorList>
            <person name="Brito A."/>
        </authorList>
    </citation>
    <scope>NUCLEOTIDE SEQUENCE [LARGE SCALE GENOMIC DNA]</scope>
    <source>
        <strain evidence="11">1</strain>
    </source>
</reference>
<evidence type="ECO:0000259" key="10">
    <source>
        <dbReference type="Pfam" id="PF00361"/>
    </source>
</evidence>
<evidence type="ECO:0000256" key="5">
    <source>
        <dbReference type="ARBA" id="ARBA00022989"/>
    </source>
</evidence>
<dbReference type="EMBL" id="CAACVJ010000180">
    <property type="protein sequence ID" value="VEP14395.1"/>
    <property type="molecule type" value="Genomic_DNA"/>
</dbReference>
<feature type="transmembrane region" description="Helical" evidence="9">
    <location>
        <begin position="478"/>
        <end position="495"/>
    </location>
</feature>
<feature type="transmembrane region" description="Helical" evidence="9">
    <location>
        <begin position="6"/>
        <end position="22"/>
    </location>
</feature>
<evidence type="ECO:0000313" key="11">
    <source>
        <dbReference type="EMBL" id="VEP14395.1"/>
    </source>
</evidence>
<feature type="domain" description="NADH:quinone oxidoreductase/Mrp antiporter transmembrane" evidence="10">
    <location>
        <begin position="115"/>
        <end position="374"/>
    </location>
</feature>
<evidence type="ECO:0000313" key="12">
    <source>
        <dbReference type="Proteomes" id="UP000320055"/>
    </source>
</evidence>
<dbReference type="PANTHER" id="PTHR42703">
    <property type="entry name" value="NADH DEHYDROGENASE"/>
    <property type="match status" value="1"/>
</dbReference>
<dbReference type="InterPro" id="IPR001750">
    <property type="entry name" value="ND/Mrp_TM"/>
</dbReference>
<comment type="function">
    <text evidence="7">NDH-1 shuttles electrons from NAD(P)H, via FMN and iron-sulfur (Fe-S) centers, to quinones in the respiratory chain. The immediate electron acceptor for the enzyme in this species is believed to be plastoquinone. Couples the redox reaction to proton translocation (for every two electrons transferred, four hydrogen ions are translocated across the cytoplasmic membrane), and thus conserves the redox energy in a proton gradient.</text>
</comment>
<feature type="transmembrane region" description="Helical" evidence="9">
    <location>
        <begin position="94"/>
        <end position="111"/>
    </location>
</feature>
<dbReference type="Pfam" id="PF00361">
    <property type="entry name" value="Proton_antipo_M"/>
    <property type="match status" value="1"/>
</dbReference>
<feature type="transmembrane region" description="Helical" evidence="9">
    <location>
        <begin position="29"/>
        <end position="46"/>
    </location>
</feature>
<evidence type="ECO:0000256" key="6">
    <source>
        <dbReference type="ARBA" id="ARBA00023136"/>
    </source>
</evidence>
<keyword evidence="12" id="KW-1185">Reference proteome</keyword>
<feature type="transmembrane region" description="Helical" evidence="9">
    <location>
        <begin position="68"/>
        <end position="87"/>
    </location>
</feature>
<proteinExistence type="inferred from homology"/>
<evidence type="ECO:0000256" key="1">
    <source>
        <dbReference type="ARBA" id="ARBA00004651"/>
    </source>
</evidence>
<feature type="transmembrane region" description="Helical" evidence="9">
    <location>
        <begin position="416"/>
        <end position="436"/>
    </location>
</feature>
<comment type="similarity">
    <text evidence="2">Belongs to the CPA3 antiporters (TC 2.A.63) subunit D family.</text>
</comment>
<feature type="transmembrane region" description="Helical" evidence="9">
    <location>
        <begin position="362"/>
        <end position="383"/>
    </location>
</feature>
<accession>A0A563VSI8</accession>
<organism evidence="11 12">
    <name type="scientific">Hyella patelloides LEGE 07179</name>
    <dbReference type="NCBI Taxonomy" id="945734"/>
    <lineage>
        <taxon>Bacteria</taxon>
        <taxon>Bacillati</taxon>
        <taxon>Cyanobacteriota</taxon>
        <taxon>Cyanophyceae</taxon>
        <taxon>Pleurocapsales</taxon>
        <taxon>Hyellaceae</taxon>
        <taxon>Hyella</taxon>
    </lineage>
</organism>
<evidence type="ECO:0000256" key="7">
    <source>
        <dbReference type="ARBA" id="ARBA00025624"/>
    </source>
</evidence>